<dbReference type="AlphaFoldDB" id="A0A8J3PLT5"/>
<feature type="transmembrane region" description="Helical" evidence="1">
    <location>
        <begin position="50"/>
        <end position="72"/>
    </location>
</feature>
<sequence>MGGMRLEPYRHVFALPGVLRLLAVALLARVPATAVGITLTLHVVGNLHRGYGAAGLVGAVSTIGMALGGPVLGRLVDRRGLRPMLLLTTAGSAVFWAVAPVLPYPVLLPVAFLGGALTLPVFSVIRQSLAALVPQQHRRAAYSIDSMSVELSFMAGPALAVVILTNTSAPATMWGVGVALTLAGIGLYAFNPPVHSAEEHAAAGAPAGRHRVLTPRLVLVLVAVAGATFVLAGTDVGIVAVLREANQLSWSGVVFIAWGAYSLVGGFVYGALPRPWSPLVLMTLLGLCTMPVGLAGEWHWLCLLIAPAGFLCAPVIASSSDTISRMVPASVRGEAMGWHGSALTTGTSLGAPAVGFVLDRYGASWGFALAGIVGVVVSLLAIVVVRHRSGGATPPGGPADPAPAAIAVAAPAAAPAVAQ</sequence>
<organism evidence="2 3">
    <name type="scientific">Planosporangium flavigriseum</name>
    <dbReference type="NCBI Taxonomy" id="373681"/>
    <lineage>
        <taxon>Bacteria</taxon>
        <taxon>Bacillati</taxon>
        <taxon>Actinomycetota</taxon>
        <taxon>Actinomycetes</taxon>
        <taxon>Micromonosporales</taxon>
        <taxon>Micromonosporaceae</taxon>
        <taxon>Planosporangium</taxon>
    </lineage>
</organism>
<proteinExistence type="predicted"/>
<name>A0A8J3PLT5_9ACTN</name>
<dbReference type="Proteomes" id="UP000653674">
    <property type="component" value="Unassembled WGS sequence"/>
</dbReference>
<dbReference type="Pfam" id="PF07690">
    <property type="entry name" value="MFS_1"/>
    <property type="match status" value="1"/>
</dbReference>
<feature type="transmembrane region" description="Helical" evidence="1">
    <location>
        <begin position="276"/>
        <end position="292"/>
    </location>
</feature>
<accession>A0A8J3PLT5</accession>
<feature type="transmembrane region" description="Helical" evidence="1">
    <location>
        <begin position="84"/>
        <end position="102"/>
    </location>
</feature>
<evidence type="ECO:0000256" key="1">
    <source>
        <dbReference type="SAM" id="Phobius"/>
    </source>
</evidence>
<reference evidence="2" key="1">
    <citation type="submission" date="2021-01" db="EMBL/GenBank/DDBJ databases">
        <title>Whole genome shotgun sequence of Planosporangium flavigriseum NBRC 105377.</title>
        <authorList>
            <person name="Komaki H."/>
            <person name="Tamura T."/>
        </authorList>
    </citation>
    <scope>NUCLEOTIDE SEQUENCE</scope>
    <source>
        <strain evidence="2">NBRC 105377</strain>
    </source>
</reference>
<dbReference type="InterPro" id="IPR036259">
    <property type="entry name" value="MFS_trans_sf"/>
</dbReference>
<evidence type="ECO:0000313" key="2">
    <source>
        <dbReference type="EMBL" id="GIG74177.1"/>
    </source>
</evidence>
<feature type="transmembrane region" description="Helical" evidence="1">
    <location>
        <begin position="217"/>
        <end position="242"/>
    </location>
</feature>
<comment type="caution">
    <text evidence="2">The sequence shown here is derived from an EMBL/GenBank/DDBJ whole genome shotgun (WGS) entry which is preliminary data.</text>
</comment>
<keyword evidence="1" id="KW-1133">Transmembrane helix</keyword>
<feature type="transmembrane region" description="Helical" evidence="1">
    <location>
        <begin position="364"/>
        <end position="385"/>
    </location>
</feature>
<feature type="transmembrane region" description="Helical" evidence="1">
    <location>
        <begin position="171"/>
        <end position="190"/>
    </location>
</feature>
<feature type="transmembrane region" description="Helical" evidence="1">
    <location>
        <begin position="248"/>
        <end position="269"/>
    </location>
</feature>
<keyword evidence="3" id="KW-1185">Reference proteome</keyword>
<dbReference type="PANTHER" id="PTHR23542:SF1">
    <property type="entry name" value="MAJOR FACILITATOR SUPERFAMILY (MFS) PROFILE DOMAIN-CONTAINING PROTEIN"/>
    <property type="match status" value="1"/>
</dbReference>
<protein>
    <submittedName>
        <fullName evidence="2">MFS transporter</fullName>
    </submittedName>
</protein>
<keyword evidence="1" id="KW-0812">Transmembrane</keyword>
<feature type="transmembrane region" description="Helical" evidence="1">
    <location>
        <begin position="108"/>
        <end position="125"/>
    </location>
</feature>
<evidence type="ECO:0000313" key="3">
    <source>
        <dbReference type="Proteomes" id="UP000653674"/>
    </source>
</evidence>
<feature type="transmembrane region" description="Helical" evidence="1">
    <location>
        <begin position="146"/>
        <end position="165"/>
    </location>
</feature>
<feature type="transmembrane region" description="Helical" evidence="1">
    <location>
        <begin position="338"/>
        <end position="358"/>
    </location>
</feature>
<dbReference type="EMBL" id="BONU01000015">
    <property type="protein sequence ID" value="GIG74177.1"/>
    <property type="molecule type" value="Genomic_DNA"/>
</dbReference>
<keyword evidence="1" id="KW-0472">Membrane</keyword>
<dbReference type="SUPFAM" id="SSF103473">
    <property type="entry name" value="MFS general substrate transporter"/>
    <property type="match status" value="1"/>
</dbReference>
<dbReference type="GO" id="GO:0022857">
    <property type="term" value="F:transmembrane transporter activity"/>
    <property type="evidence" value="ECO:0007669"/>
    <property type="project" value="InterPro"/>
</dbReference>
<dbReference type="InterPro" id="IPR011701">
    <property type="entry name" value="MFS"/>
</dbReference>
<gene>
    <name evidence="2" type="ORF">Pfl04_25810</name>
</gene>
<dbReference type="Gene3D" id="1.20.1250.20">
    <property type="entry name" value="MFS general substrate transporter like domains"/>
    <property type="match status" value="1"/>
</dbReference>
<dbReference type="PANTHER" id="PTHR23542">
    <property type="match status" value="1"/>
</dbReference>